<keyword evidence="2" id="KW-0808">Transferase</keyword>
<dbReference type="GO" id="GO:0005524">
    <property type="term" value="F:ATP binding"/>
    <property type="evidence" value="ECO:0007669"/>
    <property type="project" value="InterPro"/>
</dbReference>
<comment type="caution">
    <text evidence="2">The sequence shown here is derived from an EMBL/GenBank/DDBJ whole genome shotgun (WGS) entry which is preliminary data.</text>
</comment>
<dbReference type="PIRSF" id="PIRSF000654">
    <property type="entry name" value="Integrin-linked_kinase"/>
    <property type="match status" value="1"/>
</dbReference>
<dbReference type="OrthoDB" id="10261027at2759"/>
<reference evidence="2 3" key="1">
    <citation type="submission" date="2018-06" db="EMBL/GenBank/DDBJ databases">
        <title>Comparative genomics reveals the genomic features of Rhizophagus irregularis, R. cerebriforme, R. diaphanum and Gigaspora rosea, and their symbiotic lifestyle signature.</title>
        <authorList>
            <person name="Morin E."/>
            <person name="San Clemente H."/>
            <person name="Chen E.C.H."/>
            <person name="De La Providencia I."/>
            <person name="Hainaut M."/>
            <person name="Kuo A."/>
            <person name="Kohler A."/>
            <person name="Murat C."/>
            <person name="Tang N."/>
            <person name="Roy S."/>
            <person name="Loubradou J."/>
            <person name="Henrissat B."/>
            <person name="Grigoriev I.V."/>
            <person name="Corradi N."/>
            <person name="Roux C."/>
            <person name="Martin F.M."/>
        </authorList>
    </citation>
    <scope>NUCLEOTIDE SEQUENCE [LARGE SCALE GENOMIC DNA]</scope>
    <source>
        <strain evidence="2 3">DAOM 194757</strain>
    </source>
</reference>
<dbReference type="SUPFAM" id="SSF56112">
    <property type="entry name" value="Protein kinase-like (PK-like)"/>
    <property type="match status" value="1"/>
</dbReference>
<gene>
    <name evidence="2" type="ORF">C2G38_408965</name>
</gene>
<organism evidence="2 3">
    <name type="scientific">Gigaspora rosea</name>
    <dbReference type="NCBI Taxonomy" id="44941"/>
    <lineage>
        <taxon>Eukaryota</taxon>
        <taxon>Fungi</taxon>
        <taxon>Fungi incertae sedis</taxon>
        <taxon>Mucoromycota</taxon>
        <taxon>Glomeromycotina</taxon>
        <taxon>Glomeromycetes</taxon>
        <taxon>Diversisporales</taxon>
        <taxon>Gigasporaceae</taxon>
        <taxon>Gigaspora</taxon>
    </lineage>
</organism>
<dbReference type="InterPro" id="IPR011009">
    <property type="entry name" value="Kinase-like_dom_sf"/>
</dbReference>
<dbReference type="STRING" id="44941.A0A397VWX3"/>
<evidence type="ECO:0000313" key="3">
    <source>
        <dbReference type="Proteomes" id="UP000266673"/>
    </source>
</evidence>
<dbReference type="InterPro" id="IPR000719">
    <property type="entry name" value="Prot_kinase_dom"/>
</dbReference>
<dbReference type="GO" id="GO:0004674">
    <property type="term" value="F:protein serine/threonine kinase activity"/>
    <property type="evidence" value="ECO:0007669"/>
    <property type="project" value="TreeGrafter"/>
</dbReference>
<dbReference type="Gene3D" id="1.10.510.10">
    <property type="entry name" value="Transferase(Phosphotransferase) domain 1"/>
    <property type="match status" value="1"/>
</dbReference>
<dbReference type="EMBL" id="QKWP01000161">
    <property type="protein sequence ID" value="RIB25827.1"/>
    <property type="molecule type" value="Genomic_DNA"/>
</dbReference>
<accession>A0A397VWX3</accession>
<proteinExistence type="predicted"/>
<dbReference type="AlphaFoldDB" id="A0A397VWX3"/>
<dbReference type="Proteomes" id="UP000266673">
    <property type="component" value="Unassembled WGS sequence"/>
</dbReference>
<protein>
    <submittedName>
        <fullName evidence="2">Kinase-like domain-containing protein</fullName>
    </submittedName>
</protein>
<dbReference type="PRINTS" id="PR00109">
    <property type="entry name" value="TYRKINASE"/>
</dbReference>
<keyword evidence="3" id="KW-1185">Reference proteome</keyword>
<feature type="domain" description="Protein kinase" evidence="1">
    <location>
        <begin position="29"/>
        <end position="292"/>
    </location>
</feature>
<evidence type="ECO:0000259" key="1">
    <source>
        <dbReference type="PROSITE" id="PS50011"/>
    </source>
</evidence>
<dbReference type="Pfam" id="PF07714">
    <property type="entry name" value="PK_Tyr_Ser-Thr"/>
    <property type="match status" value="1"/>
</dbReference>
<dbReference type="PROSITE" id="PS50011">
    <property type="entry name" value="PROTEIN_KINASE_DOM"/>
    <property type="match status" value="1"/>
</dbReference>
<dbReference type="InterPro" id="IPR051681">
    <property type="entry name" value="Ser/Thr_Kinases-Pseudokinases"/>
</dbReference>
<dbReference type="PANTHER" id="PTHR44329">
    <property type="entry name" value="SERINE/THREONINE-PROTEIN KINASE TNNI3K-RELATED"/>
    <property type="match status" value="1"/>
</dbReference>
<evidence type="ECO:0000313" key="2">
    <source>
        <dbReference type="EMBL" id="RIB25827.1"/>
    </source>
</evidence>
<name>A0A397VWX3_9GLOM</name>
<sequence length="297" mass="34272">MANSSHFLNECFEKAVSEKCVNYFDYNEFSEFEEIAEGAFGIIRKSEWKDSLKVAVKSLKINTHTDENTVNDFIKELKLLRKIWFHPNINTFYGVIKDPFNGYCMVLEFANNGNLRQYLKINFSNLNWKSKLRMTKEIASGLSFLHNHNIIHRDLHSKNILVSEGKMKIGDFGLSTSLNSNSCKNSKAHCSNYGMPAYVEPQYFKNPNYEFTQKSDIYSLGVILWEISSGKPPYQSFNSVDCIAVHVFQGKRETPIEGTPQAYVNLYTKCWDEDPHKRPDAELVFKTLDLFLTSEMS</sequence>
<keyword evidence="2" id="KW-0418">Kinase</keyword>
<dbReference type="InterPro" id="IPR001245">
    <property type="entry name" value="Ser-Thr/Tyr_kinase_cat_dom"/>
</dbReference>